<dbReference type="EMBL" id="JAKKPZ010000100">
    <property type="protein sequence ID" value="KAI1702339.1"/>
    <property type="molecule type" value="Genomic_DNA"/>
</dbReference>
<keyword evidence="3" id="KW-1185">Reference proteome</keyword>
<sequence length="168" mass="18959">MLIQLDMVSNLVIVDNNNFDECVANELFCVAECEDGGTVGTVCLKRCLTCSIGQRDVFDMRHAPTDHTSRILKKDQLYLAEPKMTTNTAPPKPCQNDVMNDSEGSGEETTTPEADPQTKLINEWLDIVKRIQSAVDNQAVYFRQAYEKDFQSTKAKNVELTKFLVKNY</sequence>
<protein>
    <submittedName>
        <fullName evidence="2">Uncharacterized protein</fullName>
    </submittedName>
</protein>
<gene>
    <name evidence="2" type="ORF">DdX_15521</name>
</gene>
<reference evidence="2" key="1">
    <citation type="submission" date="2022-01" db="EMBL/GenBank/DDBJ databases">
        <title>Genome Sequence Resource for Two Populations of Ditylenchus destructor, the Migratory Endoparasitic Phytonematode.</title>
        <authorList>
            <person name="Zhang H."/>
            <person name="Lin R."/>
            <person name="Xie B."/>
        </authorList>
    </citation>
    <scope>NUCLEOTIDE SEQUENCE</scope>
    <source>
        <strain evidence="2">BazhouSP</strain>
    </source>
</reference>
<evidence type="ECO:0000313" key="2">
    <source>
        <dbReference type="EMBL" id="KAI1702339.1"/>
    </source>
</evidence>
<name>A0AAD4MPB4_9BILA</name>
<comment type="caution">
    <text evidence="2">The sequence shown here is derived from an EMBL/GenBank/DDBJ whole genome shotgun (WGS) entry which is preliminary data.</text>
</comment>
<evidence type="ECO:0000256" key="1">
    <source>
        <dbReference type="SAM" id="MobiDB-lite"/>
    </source>
</evidence>
<proteinExistence type="predicted"/>
<dbReference type="AlphaFoldDB" id="A0AAD4MPB4"/>
<evidence type="ECO:0000313" key="3">
    <source>
        <dbReference type="Proteomes" id="UP001201812"/>
    </source>
</evidence>
<accession>A0AAD4MPB4</accession>
<organism evidence="2 3">
    <name type="scientific">Ditylenchus destructor</name>
    <dbReference type="NCBI Taxonomy" id="166010"/>
    <lineage>
        <taxon>Eukaryota</taxon>
        <taxon>Metazoa</taxon>
        <taxon>Ecdysozoa</taxon>
        <taxon>Nematoda</taxon>
        <taxon>Chromadorea</taxon>
        <taxon>Rhabditida</taxon>
        <taxon>Tylenchina</taxon>
        <taxon>Tylenchomorpha</taxon>
        <taxon>Sphaerularioidea</taxon>
        <taxon>Anguinidae</taxon>
        <taxon>Anguininae</taxon>
        <taxon>Ditylenchus</taxon>
    </lineage>
</organism>
<dbReference type="Proteomes" id="UP001201812">
    <property type="component" value="Unassembled WGS sequence"/>
</dbReference>
<feature type="region of interest" description="Disordered" evidence="1">
    <location>
        <begin position="82"/>
        <end position="117"/>
    </location>
</feature>